<accession>A0A517M2Q0</accession>
<reference evidence="2 3" key="1">
    <citation type="submission" date="2019-02" db="EMBL/GenBank/DDBJ databases">
        <title>Deep-cultivation of Planctomycetes and their phenomic and genomic characterization uncovers novel biology.</title>
        <authorList>
            <person name="Wiegand S."/>
            <person name="Jogler M."/>
            <person name="Boedeker C."/>
            <person name="Pinto D."/>
            <person name="Vollmers J."/>
            <person name="Rivas-Marin E."/>
            <person name="Kohn T."/>
            <person name="Peeters S.H."/>
            <person name="Heuer A."/>
            <person name="Rast P."/>
            <person name="Oberbeckmann S."/>
            <person name="Bunk B."/>
            <person name="Jeske O."/>
            <person name="Meyerdierks A."/>
            <person name="Storesund J.E."/>
            <person name="Kallscheuer N."/>
            <person name="Luecker S."/>
            <person name="Lage O.M."/>
            <person name="Pohl T."/>
            <person name="Merkel B.J."/>
            <person name="Hornburger P."/>
            <person name="Mueller R.-W."/>
            <person name="Bruemmer F."/>
            <person name="Labrenz M."/>
            <person name="Spormann A.M."/>
            <person name="Op den Camp H."/>
            <person name="Overmann J."/>
            <person name="Amann R."/>
            <person name="Jetten M.S.M."/>
            <person name="Mascher T."/>
            <person name="Medema M.H."/>
            <person name="Devos D.P."/>
            <person name="Kaster A.-K."/>
            <person name="Ovreas L."/>
            <person name="Rohde M."/>
            <person name="Galperin M.Y."/>
            <person name="Jogler C."/>
        </authorList>
    </citation>
    <scope>NUCLEOTIDE SEQUENCE [LARGE SCALE GENOMIC DNA]</scope>
    <source>
        <strain evidence="2 3">EC9</strain>
    </source>
</reference>
<dbReference type="AlphaFoldDB" id="A0A517M2Q0"/>
<evidence type="ECO:0000256" key="1">
    <source>
        <dbReference type="SAM" id="Phobius"/>
    </source>
</evidence>
<proteinExistence type="predicted"/>
<dbReference type="KEGG" id="ruv:EC9_33260"/>
<keyword evidence="1" id="KW-0472">Membrane</keyword>
<sequence>MKEIESHPPDPNPTLLYHYERKQRHTALVLLFNMVVLFAMYAAAHKWIEPGEARAQLFYWINIAVPVVEVCLLLLAIYFWLNNGRFRLSVDTNRFTIDDPISKTNSFSVPVSEIEGIRQTYRNHTNYTTTVMYMKSGETIQLTPNYHYSRRALYDALKEATPTIQLPEHPYRFKQV</sequence>
<keyword evidence="1" id="KW-0812">Transmembrane</keyword>
<name>A0A517M2Q0_9BACT</name>
<feature type="transmembrane region" description="Helical" evidence="1">
    <location>
        <begin position="57"/>
        <end position="81"/>
    </location>
</feature>
<feature type="transmembrane region" description="Helical" evidence="1">
    <location>
        <begin position="27"/>
        <end position="45"/>
    </location>
</feature>
<protein>
    <submittedName>
        <fullName evidence="2">Uncharacterized protein</fullName>
    </submittedName>
</protein>
<gene>
    <name evidence="2" type="ORF">EC9_33260</name>
</gene>
<keyword evidence="3" id="KW-1185">Reference proteome</keyword>
<keyword evidence="1" id="KW-1133">Transmembrane helix</keyword>
<evidence type="ECO:0000313" key="2">
    <source>
        <dbReference type="EMBL" id="QDS89129.1"/>
    </source>
</evidence>
<dbReference type="Proteomes" id="UP000319557">
    <property type="component" value="Chromosome"/>
</dbReference>
<dbReference type="OrthoDB" id="288686at2"/>
<organism evidence="2 3">
    <name type="scientific">Rosistilla ulvae</name>
    <dbReference type="NCBI Taxonomy" id="1930277"/>
    <lineage>
        <taxon>Bacteria</taxon>
        <taxon>Pseudomonadati</taxon>
        <taxon>Planctomycetota</taxon>
        <taxon>Planctomycetia</taxon>
        <taxon>Pirellulales</taxon>
        <taxon>Pirellulaceae</taxon>
        <taxon>Rosistilla</taxon>
    </lineage>
</organism>
<dbReference type="RefSeq" id="WP_145346693.1">
    <property type="nucleotide sequence ID" value="NZ_CP036261.1"/>
</dbReference>
<evidence type="ECO:0000313" key="3">
    <source>
        <dbReference type="Proteomes" id="UP000319557"/>
    </source>
</evidence>
<dbReference type="EMBL" id="CP036261">
    <property type="protein sequence ID" value="QDS89129.1"/>
    <property type="molecule type" value="Genomic_DNA"/>
</dbReference>